<feature type="domain" description="Topo IIA-type catalytic" evidence="10">
    <location>
        <begin position="32"/>
        <end position="494"/>
    </location>
</feature>
<evidence type="ECO:0000256" key="5">
    <source>
        <dbReference type="ARBA" id="ARBA00023125"/>
    </source>
</evidence>
<dbReference type="AlphaFoldDB" id="A0A2J8B4R6"/>
<reference evidence="12" key="1">
    <citation type="submission" date="2017-04" db="EMBL/GenBank/DDBJ databases">
        <authorList>
            <person name="Bumgarner R.E."/>
            <person name="Fredricks D.N."/>
            <person name="Srinivasan S."/>
        </authorList>
    </citation>
    <scope>NUCLEOTIDE SEQUENCE [LARGE SCALE GENOMIC DNA]</scope>
    <source>
        <strain evidence="12">KA00405</strain>
    </source>
</reference>
<dbReference type="InterPro" id="IPR013757">
    <property type="entry name" value="Topo_IIA_A_a_sf"/>
</dbReference>
<protein>
    <recommendedName>
        <fullName evidence="2">DNA topoisomerase (ATP-hydrolyzing)</fullName>
        <ecNumber evidence="2">5.6.2.2</ecNumber>
    </recommendedName>
</protein>
<accession>A0A2J8B4R6</accession>
<keyword evidence="9" id="KW-0175">Coiled coil</keyword>
<dbReference type="SUPFAM" id="SSF56719">
    <property type="entry name" value="Type II DNA topoisomerase"/>
    <property type="match status" value="1"/>
</dbReference>
<evidence type="ECO:0000259" key="10">
    <source>
        <dbReference type="PROSITE" id="PS52040"/>
    </source>
</evidence>
<dbReference type="InterPro" id="IPR006691">
    <property type="entry name" value="GyrA/parC_rep"/>
</dbReference>
<dbReference type="EMBL" id="NBZD01000001">
    <property type="protein sequence ID" value="PNH19765.1"/>
    <property type="molecule type" value="Genomic_DNA"/>
</dbReference>
<comment type="catalytic activity">
    <reaction evidence="1 8">
        <text>ATP-dependent breakage, passage and rejoining of double-stranded DNA.</text>
        <dbReference type="EC" id="5.6.2.2"/>
    </reaction>
</comment>
<dbReference type="Gene3D" id="3.30.1360.40">
    <property type="match status" value="1"/>
</dbReference>
<dbReference type="Pfam" id="PF03989">
    <property type="entry name" value="DNA_gyraseA_C"/>
    <property type="match status" value="3"/>
</dbReference>
<name>A0A2J8B4R6_9FIRM</name>
<dbReference type="Pfam" id="PF00521">
    <property type="entry name" value="DNA_topoisoIV"/>
    <property type="match status" value="1"/>
</dbReference>
<dbReference type="GO" id="GO:0003677">
    <property type="term" value="F:DNA binding"/>
    <property type="evidence" value="ECO:0007669"/>
    <property type="project" value="UniProtKB-UniRule"/>
</dbReference>
<evidence type="ECO:0000256" key="2">
    <source>
        <dbReference type="ARBA" id="ARBA00012895"/>
    </source>
</evidence>
<dbReference type="InterPro" id="IPR013760">
    <property type="entry name" value="Topo_IIA-like_dom_sf"/>
</dbReference>
<dbReference type="Gene3D" id="3.90.199.10">
    <property type="entry name" value="Topoisomerase II, domain 5"/>
    <property type="match status" value="1"/>
</dbReference>
<dbReference type="EC" id="5.6.2.2" evidence="2"/>
<keyword evidence="4 8" id="KW-0799">Topoisomerase</keyword>
<dbReference type="GO" id="GO:0034335">
    <property type="term" value="F:DNA negative supercoiling activity"/>
    <property type="evidence" value="ECO:0007669"/>
    <property type="project" value="UniProtKB-ARBA"/>
</dbReference>
<dbReference type="GO" id="GO:0009330">
    <property type="term" value="C:DNA topoisomerase type II (double strand cut, ATP-hydrolyzing) complex"/>
    <property type="evidence" value="ECO:0007669"/>
    <property type="project" value="TreeGrafter"/>
</dbReference>
<dbReference type="Gene3D" id="2.120.10.90">
    <property type="entry name" value="DNA gyrase/topoisomerase IV, subunit A, C-terminal"/>
    <property type="match status" value="1"/>
</dbReference>
<feature type="active site" description="O-(5'-phospho-DNA)-tyrosine intermediate" evidence="8">
    <location>
        <position position="121"/>
    </location>
</feature>
<keyword evidence="7 8" id="KW-0413">Isomerase</keyword>
<dbReference type="PANTHER" id="PTHR43493">
    <property type="entry name" value="DNA GYRASE/TOPOISOMERASE SUBUNIT A"/>
    <property type="match status" value="1"/>
</dbReference>
<dbReference type="CDD" id="cd00187">
    <property type="entry name" value="TOP4c"/>
    <property type="match status" value="1"/>
</dbReference>
<evidence type="ECO:0000256" key="9">
    <source>
        <dbReference type="SAM" id="Coils"/>
    </source>
</evidence>
<dbReference type="InterPro" id="IPR013758">
    <property type="entry name" value="Topo_IIA_A/C_ab"/>
</dbReference>
<keyword evidence="6" id="KW-0472">Membrane</keyword>
<dbReference type="InterPro" id="IPR035516">
    <property type="entry name" value="Gyrase/topoIV_suA_C"/>
</dbReference>
<evidence type="ECO:0000256" key="3">
    <source>
        <dbReference type="ARBA" id="ARBA00022475"/>
    </source>
</evidence>
<organism evidence="11 12">
    <name type="scientific">Mageeibacillus indolicus</name>
    <dbReference type="NCBI Taxonomy" id="884684"/>
    <lineage>
        <taxon>Bacteria</taxon>
        <taxon>Bacillati</taxon>
        <taxon>Bacillota</taxon>
        <taxon>Clostridia</taxon>
        <taxon>Eubacteriales</taxon>
        <taxon>Oscillospiraceae</taxon>
        <taxon>Mageeibacillus</taxon>
    </lineage>
</organism>
<proteinExistence type="predicted"/>
<dbReference type="GO" id="GO:0006265">
    <property type="term" value="P:DNA topological change"/>
    <property type="evidence" value="ECO:0007669"/>
    <property type="project" value="UniProtKB-UniRule"/>
</dbReference>
<gene>
    <name evidence="11" type="ORF">B7R76_02485</name>
</gene>
<dbReference type="GO" id="GO:0005737">
    <property type="term" value="C:cytoplasm"/>
    <property type="evidence" value="ECO:0007669"/>
    <property type="project" value="TreeGrafter"/>
</dbReference>
<evidence type="ECO:0000256" key="7">
    <source>
        <dbReference type="ARBA" id="ARBA00023235"/>
    </source>
</evidence>
<evidence type="ECO:0000256" key="4">
    <source>
        <dbReference type="ARBA" id="ARBA00023029"/>
    </source>
</evidence>
<evidence type="ECO:0000256" key="6">
    <source>
        <dbReference type="ARBA" id="ARBA00023136"/>
    </source>
</evidence>
<feature type="coiled-coil region" evidence="9">
    <location>
        <begin position="430"/>
        <end position="457"/>
    </location>
</feature>
<dbReference type="RefSeq" id="WP_102892317.1">
    <property type="nucleotide sequence ID" value="NZ_NBZD01000001.1"/>
</dbReference>
<dbReference type="InterPro" id="IPR050220">
    <property type="entry name" value="Type_II_DNA_Topoisomerases"/>
</dbReference>
<dbReference type="SMART" id="SM00434">
    <property type="entry name" value="TOP4c"/>
    <property type="match status" value="1"/>
</dbReference>
<evidence type="ECO:0000313" key="11">
    <source>
        <dbReference type="EMBL" id="PNH19765.1"/>
    </source>
</evidence>
<keyword evidence="3" id="KW-1003">Cell membrane</keyword>
<dbReference type="PANTHER" id="PTHR43493:SF1">
    <property type="entry name" value="DNA TOPOISOMERASE 4 SUBUNIT A"/>
    <property type="match status" value="1"/>
</dbReference>
<sequence length="727" mass="82088">MQKVKHTVVEKISDTLEKNYMPYAMSVIVSRAIPEIDGFKPSHRKLLYTMYKMGLLSGSRTKSANVVGQTMKLNPHGDAAIYETMVRLTRGNASLLHPYVDSKGNFGKQYSRDMQFAASRYTEVKLDKICTELFRAIDKDVVTFTPNYDATMQEPTLLPATFPSVLVNANQGIAVGMASNICPFNLREVCSATIAYIKNPDCVIEKYIKGPDFPGGGEFIVDREELAKVFDSGRGTLRLRARYRVDLKNRLIEIYEIPYSTTVEAVLDNLAELVKAGKAKEISDVRDETDLNGLKLTIELKRAAEPEALMNRLFKQTSLQANFACNFNVLIDGRPRVLGVKQLIGEWLNFRRTCVRRETAFDLQEKQAKLHLLEGLNTIMLDIDKAIRIIRETENETDVIPNLCRGFAIDAVQAEYIAEIKLRNLNREYLLKRTADRSELTEEIAQLQNRLASTSLLDAEIIRTLQQVAEKYGQDRRTVLIDAGEITEITGEDLIEDYRLKYFLTAHGYLKKLPLTSLRSAGELKIKDEDEIISEIEAGNRDEIMVFTDQANVYKISGHEIKDCKPSELGEYLPGLLDFAPEEKVIYLHVPGEYVGDFMFAFANGKVARVPVSAYKTKTKRRKLVAAYSDKSPLVGIEFAPENKSYVLISNLSKVLIFDSEQISAKVTRNNQGVQVMSAKRNSVVNKFSTPEAAGIQDSPYYRTKNLPAIGYYLKEDMVKNRQMTIS</sequence>
<dbReference type="SUPFAM" id="SSF101904">
    <property type="entry name" value="GyrA/ParC C-terminal domain-like"/>
    <property type="match status" value="1"/>
</dbReference>
<evidence type="ECO:0000256" key="8">
    <source>
        <dbReference type="PROSITE-ProRule" id="PRU01384"/>
    </source>
</evidence>
<dbReference type="InterPro" id="IPR002205">
    <property type="entry name" value="Topo_IIA_dom_A"/>
</dbReference>
<evidence type="ECO:0000256" key="1">
    <source>
        <dbReference type="ARBA" id="ARBA00000185"/>
    </source>
</evidence>
<comment type="caution">
    <text evidence="11">The sequence shown here is derived from an EMBL/GenBank/DDBJ whole genome shotgun (WGS) entry which is preliminary data.</text>
</comment>
<keyword evidence="5 8" id="KW-0238">DNA-binding</keyword>
<dbReference type="PROSITE" id="PS52040">
    <property type="entry name" value="TOPO_IIA"/>
    <property type="match status" value="1"/>
</dbReference>
<dbReference type="GO" id="GO:0005524">
    <property type="term" value="F:ATP binding"/>
    <property type="evidence" value="ECO:0007669"/>
    <property type="project" value="InterPro"/>
</dbReference>
<evidence type="ECO:0000313" key="12">
    <source>
        <dbReference type="Proteomes" id="UP000236394"/>
    </source>
</evidence>
<dbReference type="Gene3D" id="1.10.268.10">
    <property type="entry name" value="Topoisomerase, domain 3"/>
    <property type="match status" value="1"/>
</dbReference>
<dbReference type="Proteomes" id="UP000236394">
    <property type="component" value="Unassembled WGS sequence"/>
</dbReference>